<protein>
    <submittedName>
        <fullName evidence="1">Uncharacterized protein</fullName>
    </submittedName>
</protein>
<evidence type="ECO:0000313" key="2">
    <source>
        <dbReference type="Proteomes" id="UP000187313"/>
    </source>
</evidence>
<dbReference type="Proteomes" id="UP000187313">
    <property type="component" value="Unassembled WGS sequence"/>
</dbReference>
<comment type="caution">
    <text evidence="1">The sequence shown here is derived from an EMBL/GenBank/DDBJ whole genome shotgun (WGS) entry which is preliminary data.</text>
</comment>
<accession>A0ABX3HJ90</accession>
<keyword evidence="2" id="KW-1185">Reference proteome</keyword>
<gene>
    <name evidence="1" type="ORF">BSK51_17630</name>
</gene>
<sequence>MLAVSSAIQVGGSRFTLNLLTKIVMICSCRIHAIDLYKEQAKGKEKFSMLWTELNRAVKTN</sequence>
<evidence type="ECO:0000313" key="1">
    <source>
        <dbReference type="EMBL" id="OMD50127.1"/>
    </source>
</evidence>
<dbReference type="EMBL" id="MPTD01000011">
    <property type="protein sequence ID" value="OMD50127.1"/>
    <property type="molecule type" value="Genomic_DNA"/>
</dbReference>
<organism evidence="1 2">
    <name type="scientific">Paenibacillus odorifer</name>
    <dbReference type="NCBI Taxonomy" id="189426"/>
    <lineage>
        <taxon>Bacteria</taxon>
        <taxon>Bacillati</taxon>
        <taxon>Bacillota</taxon>
        <taxon>Bacilli</taxon>
        <taxon>Bacillales</taxon>
        <taxon>Paenibacillaceae</taxon>
        <taxon>Paenibacillus</taxon>
    </lineage>
</organism>
<name>A0ABX3HJ90_9BACL</name>
<proteinExistence type="predicted"/>
<reference evidence="1 2" key="1">
    <citation type="submission" date="2016-10" db="EMBL/GenBank/DDBJ databases">
        <title>Paenibacillus species isolates.</title>
        <authorList>
            <person name="Beno S.M."/>
        </authorList>
    </citation>
    <scope>NUCLEOTIDE SEQUENCE [LARGE SCALE GENOMIC DNA]</scope>
    <source>
        <strain evidence="1 2">FSL R5-0923</strain>
    </source>
</reference>